<proteinExistence type="predicted"/>
<dbReference type="Gene3D" id="1.25.10.10">
    <property type="entry name" value="Leucine-rich Repeat Variant"/>
    <property type="match status" value="2"/>
</dbReference>
<reference evidence="2 3" key="1">
    <citation type="journal article" date="2019" name="Int. J. Syst. Evol. Microbiol.">
        <title>The Global Catalogue of Microorganisms (GCM) 10K type strain sequencing project: providing services to taxonomists for standard genome sequencing and annotation.</title>
        <authorList>
            <consortium name="The Broad Institute Genomics Platform"/>
            <consortium name="The Broad Institute Genome Sequencing Center for Infectious Disease"/>
            <person name="Wu L."/>
            <person name="Ma J."/>
        </authorList>
    </citation>
    <scope>NUCLEOTIDE SEQUENCE [LARGE SCALE GENOMIC DNA]</scope>
    <source>
        <strain evidence="2 3">JCM 16331</strain>
    </source>
</reference>
<sequence length="325" mass="34108">MGSQPLTDRLLAALDTDDEADAVAALERCRDADVDVRKDALRALRDRAADHPDTLAPVVSDLTAFLTDTDRAVRLIAAKLFAALADATPAHVRPVVPDLAERLADPDEFRYVRARSAEAIGRVAGVYPSDAVTPEIVADLLLGLDDATDDDVAGRFALAVERVALGDPSRLRHHAGRLARHLDADAALARYHLCTALAAIGCEHPDALADARDALGDALDNDAPWVRARAAEALGLLARSDADDAPPDALATRRDDDPCVAARARFALVDADASDADDLGSVDGLRRTTADAAEAIAAPDSECPNCGLALPDAGPPMCPRCGAPY</sequence>
<dbReference type="PROSITE" id="PS50077">
    <property type="entry name" value="HEAT_REPEAT"/>
    <property type="match status" value="1"/>
</dbReference>
<accession>A0A830G9K7</accession>
<dbReference type="GO" id="GO:0016491">
    <property type="term" value="F:oxidoreductase activity"/>
    <property type="evidence" value="ECO:0007669"/>
    <property type="project" value="TreeGrafter"/>
</dbReference>
<evidence type="ECO:0000313" key="3">
    <source>
        <dbReference type="Proteomes" id="UP000608850"/>
    </source>
</evidence>
<evidence type="ECO:0008006" key="4">
    <source>
        <dbReference type="Google" id="ProtNLM"/>
    </source>
</evidence>
<gene>
    <name evidence="2" type="ORF">GCM10009021_08040</name>
</gene>
<dbReference type="OrthoDB" id="169052at2157"/>
<dbReference type="InterPro" id="IPR016024">
    <property type="entry name" value="ARM-type_fold"/>
</dbReference>
<dbReference type="SUPFAM" id="SSF48371">
    <property type="entry name" value="ARM repeat"/>
    <property type="match status" value="1"/>
</dbReference>
<dbReference type="PANTHER" id="PTHR12697:SF5">
    <property type="entry name" value="DEOXYHYPUSINE HYDROXYLASE"/>
    <property type="match status" value="1"/>
</dbReference>
<dbReference type="RefSeq" id="WP_188877253.1">
    <property type="nucleotide sequence ID" value="NZ_BMOQ01000002.1"/>
</dbReference>
<dbReference type="PANTHER" id="PTHR12697">
    <property type="entry name" value="PBS LYASE HEAT-LIKE PROTEIN"/>
    <property type="match status" value="1"/>
</dbReference>
<dbReference type="AlphaFoldDB" id="A0A830G9K7"/>
<evidence type="ECO:0000256" key="1">
    <source>
        <dbReference type="ARBA" id="ARBA00045876"/>
    </source>
</evidence>
<organism evidence="2 3">
    <name type="scientific">Halarchaeum nitratireducens</name>
    <dbReference type="NCBI Taxonomy" id="489913"/>
    <lineage>
        <taxon>Archaea</taxon>
        <taxon>Methanobacteriati</taxon>
        <taxon>Methanobacteriota</taxon>
        <taxon>Stenosarchaea group</taxon>
        <taxon>Halobacteria</taxon>
        <taxon>Halobacteriales</taxon>
        <taxon>Halobacteriaceae</taxon>
    </lineage>
</organism>
<dbReference type="EMBL" id="BMOQ01000002">
    <property type="protein sequence ID" value="GGN10586.1"/>
    <property type="molecule type" value="Genomic_DNA"/>
</dbReference>
<comment type="caution">
    <text evidence="2">The sequence shown here is derived from an EMBL/GenBank/DDBJ whole genome shotgun (WGS) entry which is preliminary data.</text>
</comment>
<dbReference type="InterPro" id="IPR021133">
    <property type="entry name" value="HEAT_type_2"/>
</dbReference>
<protein>
    <recommendedName>
        <fullName evidence="4">HEAT repeat protein</fullName>
    </recommendedName>
</protein>
<comment type="function">
    <text evidence="1">Catalyzes the hydroxylation of the N(6)-(4-aminobutyl)-L-lysine intermediate produced by deoxyhypusine synthase/DHPS on a critical lysine of the eukaryotic translation initiation factor 5A/eIF-5A. This is the second step of the post-translational modification of that lysine into an unusual amino acid residue named hypusine. Hypusination is unique to mature eIF-5A factor and is essential for its function.</text>
</comment>
<dbReference type="Proteomes" id="UP000608850">
    <property type="component" value="Unassembled WGS sequence"/>
</dbReference>
<dbReference type="InterPro" id="IPR011989">
    <property type="entry name" value="ARM-like"/>
</dbReference>
<keyword evidence="3" id="KW-1185">Reference proteome</keyword>
<evidence type="ECO:0000313" key="2">
    <source>
        <dbReference type="EMBL" id="GGN10586.1"/>
    </source>
</evidence>
<name>A0A830G9K7_9EURY</name>